<dbReference type="OrthoDB" id="10255630at2759"/>
<proteinExistence type="predicted"/>
<sequence length="65" mass="7538">MKQCTNQCFENNDLRLSKLNFKNFDCLPYWVGLLLESHAVEMLKSAYGTQSLGVLFLLRNNLLQL</sequence>
<gene>
    <name evidence="1" type="primary">GNB1</name>
</gene>
<evidence type="ECO:0000313" key="1">
    <source>
        <dbReference type="EMBL" id="CCQ43166.1"/>
    </source>
</evidence>
<dbReference type="AlphaFoldDB" id="L8E8V9"/>
<name>L8E8V9_HUMAN</name>
<dbReference type="ChiTaRS" id="GNB1">
    <property type="organism name" value="human"/>
</dbReference>
<organism evidence="1">
    <name type="scientific">Homo sapiens</name>
    <name type="common">Human</name>
    <dbReference type="NCBI Taxonomy" id="9606"/>
    <lineage>
        <taxon>Eukaryota</taxon>
        <taxon>Metazoa</taxon>
        <taxon>Chordata</taxon>
        <taxon>Craniata</taxon>
        <taxon>Vertebrata</taxon>
        <taxon>Euteleostomi</taxon>
        <taxon>Mammalia</taxon>
        <taxon>Eutheria</taxon>
        <taxon>Euarchontoglires</taxon>
        <taxon>Primates</taxon>
        <taxon>Haplorrhini</taxon>
        <taxon>Catarrhini</taxon>
        <taxon>Hominidae</taxon>
        <taxon>Homo</taxon>
    </lineage>
</organism>
<reference evidence="1" key="1">
    <citation type="journal article" date="2013" name="PLoS ONE">
        <title>Direct detection of alternative open reading frames translation products in human significantly expands the proteome.</title>
        <authorList>
            <person name="Vanderperre B."/>
            <person name="Lucier J.-F."/>
            <person name="Motard J."/>
            <person name="Tremblay G."/>
            <person name="Vanderperre S."/>
            <person name="Wisztorski M."/>
            <person name="Salzet M."/>
            <person name="Boisvert F.-M."/>
            <person name="Roucou X."/>
        </authorList>
    </citation>
    <scope>NUCLEOTIDE SEQUENCE</scope>
</reference>
<protein>
    <submittedName>
        <fullName evidence="1">Alternative protein GNB1</fullName>
    </submittedName>
</protein>
<accession>L8E8V9</accession>
<dbReference type="EMBL" id="HF583669">
    <property type="protein sequence ID" value="CCQ43166.1"/>
    <property type="molecule type" value="Genomic_DNA"/>
</dbReference>